<keyword evidence="1" id="KW-0732">Signal</keyword>
<evidence type="ECO:0000313" key="2">
    <source>
        <dbReference type="EMBL" id="NGP17587.1"/>
    </source>
</evidence>
<comment type="caution">
    <text evidence="2">The sequence shown here is derived from an EMBL/GenBank/DDBJ whole genome shotgun (WGS) entry which is preliminary data.</text>
</comment>
<feature type="signal peptide" evidence="1">
    <location>
        <begin position="1"/>
        <end position="19"/>
    </location>
</feature>
<dbReference type="EMBL" id="JAALFG010000002">
    <property type="protein sequence ID" value="NGP17587.1"/>
    <property type="molecule type" value="Genomic_DNA"/>
</dbReference>
<sequence length="179" mass="19590">MRNILATSMLLLATGAVCADQYDAVYVSDPVVCERAKTESVRDVLFDLSAAAVSPRVGIWMGELDCILNDVRMNPSNWGEVEEVYATARCDGPYRAFIDPVAITSDSSNINLAWGDQEGEPPASVEILSVLHGESTDAERDPESYAGVYTICEGLTAADFLLPMRPTDRLHDLRLPKHK</sequence>
<protein>
    <submittedName>
        <fullName evidence="2">Uncharacterized protein</fullName>
    </submittedName>
</protein>
<evidence type="ECO:0000313" key="3">
    <source>
        <dbReference type="Proteomes" id="UP000474802"/>
    </source>
</evidence>
<reference evidence="2 3" key="2">
    <citation type="submission" date="2020-03" db="EMBL/GenBank/DDBJ databases">
        <title>Devosia chinhatensis sp. nov., isolated from a hexachlorocyclohexane (HCH) dump site in India.</title>
        <authorList>
            <person name="Kumar M."/>
            <person name="Lal R."/>
        </authorList>
    </citation>
    <scope>NUCLEOTIDE SEQUENCE [LARGE SCALE GENOMIC DNA]</scope>
    <source>
        <strain evidence="2 3">H239</strain>
    </source>
</reference>
<proteinExistence type="predicted"/>
<dbReference type="RefSeq" id="WP_164533856.1">
    <property type="nucleotide sequence ID" value="NZ_JAALFG010000002.1"/>
</dbReference>
<accession>A0A6M1SD16</accession>
<evidence type="ECO:0000256" key="1">
    <source>
        <dbReference type="SAM" id="SignalP"/>
    </source>
</evidence>
<organism evidence="2 3">
    <name type="scientific">Devosia aurantiaca</name>
    <dbReference type="NCBI Taxonomy" id="2714858"/>
    <lineage>
        <taxon>Bacteria</taxon>
        <taxon>Pseudomonadati</taxon>
        <taxon>Pseudomonadota</taxon>
        <taxon>Alphaproteobacteria</taxon>
        <taxon>Hyphomicrobiales</taxon>
        <taxon>Devosiaceae</taxon>
        <taxon>Devosia</taxon>
    </lineage>
</organism>
<feature type="chain" id="PRO_5026920396" evidence="1">
    <location>
        <begin position="20"/>
        <end position="179"/>
    </location>
</feature>
<gene>
    <name evidence="2" type="ORF">G5575_07870</name>
</gene>
<dbReference type="AlphaFoldDB" id="A0A6M1SD16"/>
<name>A0A6M1SD16_9HYPH</name>
<dbReference type="Proteomes" id="UP000474802">
    <property type="component" value="Unassembled WGS sequence"/>
</dbReference>
<keyword evidence="3" id="KW-1185">Reference proteome</keyword>
<reference evidence="2 3" key="1">
    <citation type="submission" date="2020-02" db="EMBL/GenBank/DDBJ databases">
        <authorList>
            <person name="Khan S.A."/>
            <person name="Jeon C.O."/>
            <person name="Chun B.H."/>
        </authorList>
    </citation>
    <scope>NUCLEOTIDE SEQUENCE [LARGE SCALE GENOMIC DNA]</scope>
    <source>
        <strain evidence="2 3">H239</strain>
    </source>
</reference>